<dbReference type="InterPro" id="IPR023631">
    <property type="entry name" value="Amidase_dom"/>
</dbReference>
<dbReference type="Proteomes" id="UP001341281">
    <property type="component" value="Chromosome 02"/>
</dbReference>
<evidence type="ECO:0000259" key="2">
    <source>
        <dbReference type="Pfam" id="PF01425"/>
    </source>
</evidence>
<keyword evidence="1" id="KW-0732">Signal</keyword>
<proteinExistence type="predicted"/>
<accession>A0AAQ3WDF4</accession>
<organism evidence="3 4">
    <name type="scientific">Paspalum notatum var. saurae</name>
    <dbReference type="NCBI Taxonomy" id="547442"/>
    <lineage>
        <taxon>Eukaryota</taxon>
        <taxon>Viridiplantae</taxon>
        <taxon>Streptophyta</taxon>
        <taxon>Embryophyta</taxon>
        <taxon>Tracheophyta</taxon>
        <taxon>Spermatophyta</taxon>
        <taxon>Magnoliopsida</taxon>
        <taxon>Liliopsida</taxon>
        <taxon>Poales</taxon>
        <taxon>Poaceae</taxon>
        <taxon>PACMAD clade</taxon>
        <taxon>Panicoideae</taxon>
        <taxon>Andropogonodae</taxon>
        <taxon>Paspaleae</taxon>
        <taxon>Paspalinae</taxon>
        <taxon>Paspalum</taxon>
    </lineage>
</organism>
<feature type="domain" description="Amidase" evidence="2">
    <location>
        <begin position="214"/>
        <end position="346"/>
    </location>
</feature>
<evidence type="ECO:0000313" key="4">
    <source>
        <dbReference type="Proteomes" id="UP001341281"/>
    </source>
</evidence>
<dbReference type="PANTHER" id="PTHR42678:SF18">
    <property type="entry name" value="AMIDASE DOMAIN-CONTAINING PROTEIN"/>
    <property type="match status" value="1"/>
</dbReference>
<feature type="signal peptide" evidence="1">
    <location>
        <begin position="1"/>
        <end position="24"/>
    </location>
</feature>
<evidence type="ECO:0000256" key="1">
    <source>
        <dbReference type="SAM" id="SignalP"/>
    </source>
</evidence>
<protein>
    <recommendedName>
        <fullName evidence="2">Amidase domain-containing protein</fullName>
    </recommendedName>
</protein>
<feature type="chain" id="PRO_5043055616" description="Amidase domain-containing protein" evidence="1">
    <location>
        <begin position="25"/>
        <end position="367"/>
    </location>
</feature>
<dbReference type="Pfam" id="PF01425">
    <property type="entry name" value="Amidase"/>
    <property type="match status" value="2"/>
</dbReference>
<feature type="domain" description="Amidase" evidence="2">
    <location>
        <begin position="52"/>
        <end position="157"/>
    </location>
</feature>
<reference evidence="3 4" key="1">
    <citation type="submission" date="2024-02" db="EMBL/GenBank/DDBJ databases">
        <title>High-quality chromosome-scale genome assembly of Pensacola bahiagrass (Paspalum notatum Flugge var. saurae).</title>
        <authorList>
            <person name="Vega J.M."/>
            <person name="Podio M."/>
            <person name="Orjuela J."/>
            <person name="Siena L.A."/>
            <person name="Pessino S.C."/>
            <person name="Combes M.C."/>
            <person name="Mariac C."/>
            <person name="Albertini E."/>
            <person name="Pupilli F."/>
            <person name="Ortiz J.P.A."/>
            <person name="Leblanc O."/>
        </authorList>
    </citation>
    <scope>NUCLEOTIDE SEQUENCE [LARGE SCALE GENOMIC DNA]</scope>
    <source>
        <strain evidence="3">R1</strain>
        <tissue evidence="3">Leaf</tissue>
    </source>
</reference>
<dbReference type="EMBL" id="CP144746">
    <property type="protein sequence ID" value="WVZ58153.1"/>
    <property type="molecule type" value="Genomic_DNA"/>
</dbReference>
<dbReference type="InterPro" id="IPR036928">
    <property type="entry name" value="AS_sf"/>
</dbReference>
<gene>
    <name evidence="3" type="ORF">U9M48_008454</name>
</gene>
<evidence type="ECO:0000313" key="3">
    <source>
        <dbReference type="EMBL" id="WVZ58153.1"/>
    </source>
</evidence>
<dbReference type="PANTHER" id="PTHR42678">
    <property type="entry name" value="AMIDASE"/>
    <property type="match status" value="1"/>
</dbReference>
<name>A0AAQ3WDF4_PASNO</name>
<sequence>MAMPPSLRFLLLMLLLAGSGGATAAAFDLEEATIDSIHRAFAAGELTSRGLVGLYLRRIASLDPELHAIIELDPDGALAAADRADATALSSSGALPLLHGVPVLLKDNIAAAGALNATAGSLAIVGSRAARDAGVVERLRRAGAVLLGTASLSEWCNFRGPGIPAGWSPRGGQGRVRLYRFLFLGFANRFLGFFSAPRTVVTMQRRLIFGWLMQNPYVPWATTCSSSSGSAITAAANMAAVTLGTETDGSIMCPSSYNSVVGIKPTVGLTSRSGVIIISPRMDTVGPIARTVSDAVHVLEAIVGHDPRDAEATSMASKYIPECGYRQFSNLDGLRGKRLGILRKVFSEHFDIMRYFANAIIICFICK</sequence>
<dbReference type="SUPFAM" id="SSF75304">
    <property type="entry name" value="Amidase signature (AS) enzymes"/>
    <property type="match status" value="1"/>
</dbReference>
<keyword evidence="4" id="KW-1185">Reference proteome</keyword>
<dbReference type="AlphaFoldDB" id="A0AAQ3WDF4"/>
<dbReference type="Gene3D" id="3.90.1300.10">
    <property type="entry name" value="Amidase signature (AS) domain"/>
    <property type="match status" value="1"/>
</dbReference>